<dbReference type="NCBIfam" id="NF010733">
    <property type="entry name" value="PRK14135.1"/>
    <property type="match status" value="1"/>
</dbReference>
<dbReference type="PANTHER" id="PTHR33602">
    <property type="entry name" value="REGULATORY PROTEIN RECX FAMILY PROTEIN"/>
    <property type="match status" value="1"/>
</dbReference>
<dbReference type="EMBL" id="JAUSTR010000009">
    <property type="protein sequence ID" value="MDQ0163049.1"/>
    <property type="molecule type" value="Genomic_DNA"/>
</dbReference>
<dbReference type="HAMAP" id="MF_01114">
    <property type="entry name" value="RecX"/>
    <property type="match status" value="1"/>
</dbReference>
<dbReference type="PANTHER" id="PTHR33602:SF1">
    <property type="entry name" value="REGULATORY PROTEIN RECX FAMILY PROTEIN"/>
    <property type="match status" value="1"/>
</dbReference>
<accession>A0ABT9VPZ5</accession>
<feature type="domain" description="RecX third three-helical" evidence="7">
    <location>
        <begin position="215"/>
        <end position="262"/>
    </location>
</feature>
<dbReference type="Pfam" id="PF21982">
    <property type="entry name" value="RecX_HTH1"/>
    <property type="match status" value="1"/>
</dbReference>
<feature type="domain" description="RecX second three-helical" evidence="6">
    <location>
        <begin position="111"/>
        <end position="152"/>
    </location>
</feature>
<organism evidence="9 10">
    <name type="scientific">Aeribacillus alveayuensis</name>
    <dbReference type="NCBI Taxonomy" id="279215"/>
    <lineage>
        <taxon>Bacteria</taxon>
        <taxon>Bacillati</taxon>
        <taxon>Bacillota</taxon>
        <taxon>Bacilli</taxon>
        <taxon>Bacillales</taxon>
        <taxon>Bacillaceae</taxon>
        <taxon>Aeribacillus</taxon>
    </lineage>
</organism>
<dbReference type="InterPro" id="IPR053925">
    <property type="entry name" value="RecX_HTH_3rd"/>
</dbReference>
<comment type="subcellular location">
    <subcellularLocation>
        <location evidence="1 5">Cytoplasm</location>
    </subcellularLocation>
</comment>
<reference evidence="9 10" key="1">
    <citation type="submission" date="2023-07" db="EMBL/GenBank/DDBJ databases">
        <title>Genomic Encyclopedia of Type Strains, Phase IV (KMG-IV): sequencing the most valuable type-strain genomes for metagenomic binning, comparative biology and taxonomic classification.</title>
        <authorList>
            <person name="Goeker M."/>
        </authorList>
    </citation>
    <scope>NUCLEOTIDE SEQUENCE [LARGE SCALE GENOMIC DNA]</scope>
    <source>
        <strain evidence="9 10">DSM 19092</strain>
    </source>
</reference>
<comment type="similarity">
    <text evidence="2 5">Belongs to the RecX family.</text>
</comment>
<keyword evidence="4 5" id="KW-0963">Cytoplasm</keyword>
<name>A0ABT9VPZ5_9BACI</name>
<comment type="function">
    <text evidence="5">Modulates RecA activity.</text>
</comment>
<keyword evidence="10" id="KW-1185">Reference proteome</keyword>
<evidence type="ECO:0000259" key="6">
    <source>
        <dbReference type="Pfam" id="PF02631"/>
    </source>
</evidence>
<dbReference type="Pfam" id="PF21981">
    <property type="entry name" value="RecX_HTH3"/>
    <property type="match status" value="2"/>
</dbReference>
<dbReference type="Proteomes" id="UP001225646">
    <property type="component" value="Unassembled WGS sequence"/>
</dbReference>
<evidence type="ECO:0000256" key="4">
    <source>
        <dbReference type="ARBA" id="ARBA00022490"/>
    </source>
</evidence>
<evidence type="ECO:0000256" key="5">
    <source>
        <dbReference type="HAMAP-Rule" id="MF_01114"/>
    </source>
</evidence>
<feature type="domain" description="RecX third three-helical" evidence="7">
    <location>
        <begin position="159"/>
        <end position="202"/>
    </location>
</feature>
<sequence length="266" mass="31454">MLITKIEVQKQNKNRFHVYVDKGQGEEYGFSVHEDILIQFGLRKGLELDDFDVIEIQYGDKARKAYHKAIEYLGLKMRSKKEVHDFLMKKNVSEHLIQEVLQLLTEKNYINDQEYANAYVRTQIHTNKKGPQLIQKELEEKGINHSSIDAALSQFTKEKQIDLAYKLAEKYNRKTNQLSSAELKRKMEADLLRKGFSFDIIEIVKEMMPVQQSSEEEWEALSKQAEKATRRYASYDRNMLKQKLKQFLYRKGFSVELIDQYLQEIE</sequence>
<comment type="caution">
    <text evidence="9">The sequence shown here is derived from an EMBL/GenBank/DDBJ whole genome shotgun (WGS) entry which is preliminary data.</text>
</comment>
<protein>
    <recommendedName>
        <fullName evidence="3 5">Regulatory protein RecX</fullName>
    </recommendedName>
</protein>
<dbReference type="InterPro" id="IPR003783">
    <property type="entry name" value="Regulatory_RecX"/>
</dbReference>
<evidence type="ECO:0000259" key="8">
    <source>
        <dbReference type="Pfam" id="PF21982"/>
    </source>
</evidence>
<feature type="domain" description="RecX first three-helical" evidence="8">
    <location>
        <begin position="65"/>
        <end position="102"/>
    </location>
</feature>
<proteinExistence type="inferred from homology"/>
<evidence type="ECO:0000256" key="3">
    <source>
        <dbReference type="ARBA" id="ARBA00018111"/>
    </source>
</evidence>
<evidence type="ECO:0000256" key="1">
    <source>
        <dbReference type="ARBA" id="ARBA00004496"/>
    </source>
</evidence>
<dbReference type="InterPro" id="IPR036388">
    <property type="entry name" value="WH-like_DNA-bd_sf"/>
</dbReference>
<evidence type="ECO:0000313" key="9">
    <source>
        <dbReference type="EMBL" id="MDQ0163049.1"/>
    </source>
</evidence>
<dbReference type="InterPro" id="IPR053924">
    <property type="entry name" value="RecX_HTH_2nd"/>
</dbReference>
<evidence type="ECO:0000259" key="7">
    <source>
        <dbReference type="Pfam" id="PF21981"/>
    </source>
</evidence>
<dbReference type="InterPro" id="IPR053926">
    <property type="entry name" value="RecX_HTH_1st"/>
</dbReference>
<dbReference type="Pfam" id="PF02631">
    <property type="entry name" value="RecX_HTH2"/>
    <property type="match status" value="1"/>
</dbReference>
<evidence type="ECO:0000256" key="2">
    <source>
        <dbReference type="ARBA" id="ARBA00009695"/>
    </source>
</evidence>
<gene>
    <name evidence="5" type="primary">recX</name>
    <name evidence="9" type="ORF">J2S06_002126</name>
</gene>
<evidence type="ECO:0000313" key="10">
    <source>
        <dbReference type="Proteomes" id="UP001225646"/>
    </source>
</evidence>
<dbReference type="RefSeq" id="WP_160299045.1">
    <property type="nucleotide sequence ID" value="NZ_JAUSTR010000009.1"/>
</dbReference>
<dbReference type="Gene3D" id="1.10.10.10">
    <property type="entry name" value="Winged helix-like DNA-binding domain superfamily/Winged helix DNA-binding domain"/>
    <property type="match status" value="4"/>
</dbReference>